<evidence type="ECO:0008006" key="3">
    <source>
        <dbReference type="Google" id="ProtNLM"/>
    </source>
</evidence>
<dbReference type="EMBL" id="JAHXZJ010002609">
    <property type="protein sequence ID" value="KAH0539844.1"/>
    <property type="molecule type" value="Genomic_DNA"/>
</dbReference>
<dbReference type="Gene3D" id="3.30.40.10">
    <property type="entry name" value="Zinc/RING finger domain, C3HC4 (zinc finger)"/>
    <property type="match status" value="1"/>
</dbReference>
<dbReference type="CDD" id="cd15517">
    <property type="entry name" value="PHD_TCF19_like"/>
    <property type="match status" value="1"/>
</dbReference>
<reference evidence="1 2" key="1">
    <citation type="journal article" date="2021" name="J. Hered.">
        <title>A chromosome-level genome assembly of the parasitoid wasp, Cotesia glomerata (Hymenoptera: Braconidae).</title>
        <authorList>
            <person name="Pinto B.J."/>
            <person name="Weis J.J."/>
            <person name="Gamble T."/>
            <person name="Ode P.J."/>
            <person name="Paul R."/>
            <person name="Zaspel J.M."/>
        </authorList>
    </citation>
    <scope>NUCLEOTIDE SEQUENCE [LARGE SCALE GENOMIC DNA]</scope>
    <source>
        <strain evidence="1">CgM1</strain>
    </source>
</reference>
<proteinExistence type="predicted"/>
<keyword evidence="2" id="KW-1185">Reference proteome</keyword>
<accession>A0AAV7I2E5</accession>
<evidence type="ECO:0000313" key="2">
    <source>
        <dbReference type="Proteomes" id="UP000826195"/>
    </source>
</evidence>
<organism evidence="1 2">
    <name type="scientific">Cotesia glomerata</name>
    <name type="common">Lepidopteran parasitic wasp</name>
    <name type="synonym">Apanteles glomeratus</name>
    <dbReference type="NCBI Taxonomy" id="32391"/>
    <lineage>
        <taxon>Eukaryota</taxon>
        <taxon>Metazoa</taxon>
        <taxon>Ecdysozoa</taxon>
        <taxon>Arthropoda</taxon>
        <taxon>Hexapoda</taxon>
        <taxon>Insecta</taxon>
        <taxon>Pterygota</taxon>
        <taxon>Neoptera</taxon>
        <taxon>Endopterygota</taxon>
        <taxon>Hymenoptera</taxon>
        <taxon>Apocrita</taxon>
        <taxon>Ichneumonoidea</taxon>
        <taxon>Braconidae</taxon>
        <taxon>Microgastrinae</taxon>
        <taxon>Cotesia</taxon>
    </lineage>
</organism>
<gene>
    <name evidence="1" type="ORF">KQX54_009010</name>
</gene>
<dbReference type="Proteomes" id="UP000826195">
    <property type="component" value="Unassembled WGS sequence"/>
</dbReference>
<sequence>MASTKRTFIGCSKIIKENAGSINCYKCNQWFHKKCSKISDFLFKKYNAEYKKTGEINWKCETCQLEVSIESDSDDGDDEEAVPGSMPTVTKQIEQLFKQYLEPFAQRMKSLETNVAGIRSELNKIADQNKASTKQLEKRISVVENKIKSGFDITVSPDSIMSGIAERQKSESKVIVLNVPESKKPTGSDRLQYDREKVATLIPQELSHTLPKIKISRLGKPAEGKTHTVSYIGAKYPNSKILVTGDFNLPSSHPIDECEALLYNEMTLASCTQLNTVRNTYDRLLDLCFCSTNAQVMRAEPILDEDAHHLALLIHIVQYINLK</sequence>
<dbReference type="InterPro" id="IPR013083">
    <property type="entry name" value="Znf_RING/FYVE/PHD"/>
</dbReference>
<protein>
    <recommendedName>
        <fullName evidence="3">PHD-type domain-containing protein</fullName>
    </recommendedName>
</protein>
<comment type="caution">
    <text evidence="1">The sequence shown here is derived from an EMBL/GenBank/DDBJ whole genome shotgun (WGS) entry which is preliminary data.</text>
</comment>
<dbReference type="InterPro" id="IPR011011">
    <property type="entry name" value="Znf_FYVE_PHD"/>
</dbReference>
<name>A0AAV7I2E5_COTGL</name>
<dbReference type="AlphaFoldDB" id="A0AAV7I2E5"/>
<dbReference type="SUPFAM" id="SSF57903">
    <property type="entry name" value="FYVE/PHD zinc finger"/>
    <property type="match status" value="1"/>
</dbReference>
<evidence type="ECO:0000313" key="1">
    <source>
        <dbReference type="EMBL" id="KAH0539844.1"/>
    </source>
</evidence>